<sequence length="61" mass="6524" precursor="true">MPARSTLLASAVLTVFGIVGLTVVSDARPLRAPTVVLLDQMYHSAPVVVPTQPAWLRTSHD</sequence>
<dbReference type="RefSeq" id="WP_013555745.1">
    <property type="nucleotide sequence ID" value="NC_014958.1"/>
</dbReference>
<dbReference type="AlphaFoldDB" id="E8U5A1"/>
<keyword evidence="2" id="KW-1185">Reference proteome</keyword>
<evidence type="ECO:0000313" key="2">
    <source>
        <dbReference type="Proteomes" id="UP000008635"/>
    </source>
</evidence>
<dbReference type="EMBL" id="CP002454">
    <property type="protein sequence ID" value="ADV66240.1"/>
    <property type="molecule type" value="Genomic_DNA"/>
</dbReference>
<dbReference type="Proteomes" id="UP000008635">
    <property type="component" value="Chromosome"/>
</dbReference>
<proteinExistence type="predicted"/>
<gene>
    <name evidence="1" type="ordered locus">Deima_0581</name>
</gene>
<name>E8U5A1_DEIML</name>
<reference evidence="2" key="2">
    <citation type="submission" date="2011-01" db="EMBL/GenBank/DDBJ databases">
        <title>The complete genome of Deinococcus maricopensis DSM 21211.</title>
        <authorList>
            <consortium name="US DOE Joint Genome Institute (JGI-PGF)"/>
            <person name="Lucas S."/>
            <person name="Copeland A."/>
            <person name="Lapidus A."/>
            <person name="Goodwin L."/>
            <person name="Pitluck S."/>
            <person name="Kyrpides N."/>
            <person name="Mavromatis K."/>
            <person name="Pagani I."/>
            <person name="Ivanova N."/>
            <person name="Ovchinnikova G."/>
            <person name="Zeytun A."/>
            <person name="Detter J.C."/>
            <person name="Han C."/>
            <person name="Land M."/>
            <person name="Hauser L."/>
            <person name="Markowitz V."/>
            <person name="Cheng J.-F."/>
            <person name="Hugenholtz P."/>
            <person name="Woyke T."/>
            <person name="Wu D."/>
            <person name="Pukall R."/>
            <person name="Gehrich-Schroeter G."/>
            <person name="Brambilla E."/>
            <person name="Klenk H.-P."/>
            <person name="Eisen J.A."/>
        </authorList>
    </citation>
    <scope>NUCLEOTIDE SEQUENCE [LARGE SCALE GENOMIC DNA]</scope>
    <source>
        <strain evidence="2">DSM 21211 / LMG 22137 / NRRL B-23946 / LB-34</strain>
    </source>
</reference>
<accession>E8U5A1</accession>
<reference evidence="1 2" key="1">
    <citation type="journal article" date="2011" name="Stand. Genomic Sci.">
        <title>Complete genome sequence of Deinococcus maricopensis type strain (LB-34).</title>
        <authorList>
            <person name="Pukall R."/>
            <person name="Zeytun A."/>
            <person name="Lucas S."/>
            <person name="Lapidus A."/>
            <person name="Hammon N."/>
            <person name="Deshpande S."/>
            <person name="Nolan M."/>
            <person name="Cheng J.F."/>
            <person name="Pitluck S."/>
            <person name="Liolios K."/>
            <person name="Pagani I."/>
            <person name="Mikhailova N."/>
            <person name="Ivanova N."/>
            <person name="Mavromatis K."/>
            <person name="Pati A."/>
            <person name="Tapia R."/>
            <person name="Han C."/>
            <person name="Goodwin L."/>
            <person name="Chen A."/>
            <person name="Palaniappan K."/>
            <person name="Land M."/>
            <person name="Hauser L."/>
            <person name="Chang Y.J."/>
            <person name="Jeffries C.D."/>
            <person name="Brambilla E.M."/>
            <person name="Rohde M."/>
            <person name="Goker M."/>
            <person name="Detter J.C."/>
            <person name="Woyke T."/>
            <person name="Bristow J."/>
            <person name="Eisen J.A."/>
            <person name="Markowitz V."/>
            <person name="Hugenholtz P."/>
            <person name="Kyrpides N.C."/>
            <person name="Klenk H.P."/>
        </authorList>
    </citation>
    <scope>NUCLEOTIDE SEQUENCE [LARGE SCALE GENOMIC DNA]</scope>
    <source>
        <strain evidence="2">DSM 21211 / LMG 22137 / NRRL B-23946 / LB-34</strain>
    </source>
</reference>
<organism evidence="1 2">
    <name type="scientific">Deinococcus maricopensis (strain DSM 21211 / LMG 22137 / NRRL B-23946 / LB-34)</name>
    <dbReference type="NCBI Taxonomy" id="709986"/>
    <lineage>
        <taxon>Bacteria</taxon>
        <taxon>Thermotogati</taxon>
        <taxon>Deinococcota</taxon>
        <taxon>Deinococci</taxon>
        <taxon>Deinococcales</taxon>
        <taxon>Deinococcaceae</taxon>
        <taxon>Deinococcus</taxon>
    </lineage>
</organism>
<dbReference type="KEGG" id="dmr:Deima_0581"/>
<dbReference type="HOGENOM" id="CLU_2914849_0_0_0"/>
<protein>
    <submittedName>
        <fullName evidence="1">Sporulation domain protein</fullName>
    </submittedName>
</protein>
<evidence type="ECO:0000313" key="1">
    <source>
        <dbReference type="EMBL" id="ADV66240.1"/>
    </source>
</evidence>